<gene>
    <name evidence="2" type="ordered locus">LBA1284</name>
</gene>
<dbReference type="GO" id="GO:0051301">
    <property type="term" value="P:cell division"/>
    <property type="evidence" value="ECO:0007669"/>
    <property type="project" value="UniProtKB-KW"/>
</dbReference>
<protein>
    <submittedName>
        <fullName evidence="2">Putative cell division protein</fullName>
    </submittedName>
</protein>
<feature type="transmembrane region" description="Helical" evidence="1">
    <location>
        <begin position="184"/>
        <end position="214"/>
    </location>
</feature>
<feature type="transmembrane region" description="Helical" evidence="1">
    <location>
        <begin position="128"/>
        <end position="148"/>
    </location>
</feature>
<keyword evidence="1" id="KW-1133">Transmembrane helix</keyword>
<feature type="transmembrane region" description="Helical" evidence="1">
    <location>
        <begin position="12"/>
        <end position="31"/>
    </location>
</feature>
<dbReference type="OrthoDB" id="2328595at2"/>
<dbReference type="HOGENOM" id="CLU_034645_0_0_9"/>
<keyword evidence="3" id="KW-1185">Reference proteome</keyword>
<sequence length="582" mass="66497">MSINGKKIIYRFIPYLIILTFVTILISPQLIGHATFITADRFFHFGRFYDSLQQIKTGNYNYFQTNYSFGQCGRIINAVYGPYFAYLNGLLLWACGSWFKYEIVVDYILFLVAGMGMFRLTQKVNTPYWIGLLLSLLYLSVGILPGWLRANNFMACGSALAPYVVMIGIEMVQNKEKPVSTIKLMLIMSLLAQIHLLSTVILAFALIPFAIIGFKNTPNKKLMIRDLALAVGGTLLLTANIWGALLEVSIHNQMALPKAFNLSSTAMRLSSHNSEHSHVLKVLAILLVLQLIYAIWHVKKNKMNFLLTVWGAFFLIISSKLMPWDSIQIILPVLGRSFQFPYRLMVAGYPLLFAGMGITVQELSNLNIKQKSNLIVQVLIYLGLGLTLFKAGQSTFKTNQKFTRIYNDPNQVVAMTSYYKMTSDPTKFWQATNSTNLGKLFILINKAEADYLPDYGKPSASFETRKAYEEHVLKKKNLYIHYVKNGNLYLKWYAKKINKRYLPLILYSESSLILNGQELKKIKVSNVGTPLIQEKKGWNIARLSFKCPESFKLCIIVSLVSWILMLFYGIRMWIKRYVKKDI</sequence>
<dbReference type="PATRIC" id="fig|272621.13.peg.1216"/>
<keyword evidence="2" id="KW-0132">Cell division</keyword>
<reference evidence="2 3" key="1">
    <citation type="journal article" date="2005" name="Proc. Natl. Acad. Sci. U.S.A.">
        <title>Complete genome sequence of the probiotic lactic acid bacterium Lactobacillus acidophilus NCFM.</title>
        <authorList>
            <person name="Altermann E."/>
            <person name="Russell W.M."/>
            <person name="Azcarate-Peril M.A."/>
            <person name="Barrangou R."/>
            <person name="Buck B.L."/>
            <person name="McAuliffe O."/>
            <person name="Souther N."/>
            <person name="Dobson A."/>
            <person name="Duong T."/>
            <person name="Callanan M."/>
            <person name="Lick S."/>
            <person name="Hamrick A."/>
            <person name="Cano R."/>
            <person name="Klaenhammer T.R."/>
        </authorList>
    </citation>
    <scope>NUCLEOTIDE SEQUENCE [LARGE SCALE GENOMIC DNA]</scope>
    <source>
        <strain evidence="3">ATCC 700396 / NCK56 / N2 / NCFM</strain>
    </source>
</reference>
<keyword evidence="1" id="KW-0472">Membrane</keyword>
<feature type="transmembrane region" description="Helical" evidence="1">
    <location>
        <begin position="153"/>
        <end position="172"/>
    </location>
</feature>
<keyword evidence="1" id="KW-0812">Transmembrane</keyword>
<proteinExistence type="predicted"/>
<feature type="transmembrane region" description="Helical" evidence="1">
    <location>
        <begin position="303"/>
        <end position="322"/>
    </location>
</feature>
<dbReference type="Proteomes" id="UP000006381">
    <property type="component" value="Chromosome"/>
</dbReference>
<dbReference type="RefSeq" id="WP_011254405.1">
    <property type="nucleotide sequence ID" value="NC_006814.3"/>
</dbReference>
<feature type="transmembrane region" description="Helical" evidence="1">
    <location>
        <begin position="75"/>
        <end position="96"/>
    </location>
</feature>
<evidence type="ECO:0000313" key="3">
    <source>
        <dbReference type="Proteomes" id="UP000006381"/>
    </source>
</evidence>
<dbReference type="KEGG" id="lac:LBA1284"/>
<dbReference type="BioCyc" id="LACI272621:G1G49-1264-MONOMER"/>
<accession>Q5FJL0</accession>
<evidence type="ECO:0000256" key="1">
    <source>
        <dbReference type="SAM" id="Phobius"/>
    </source>
</evidence>
<dbReference type="EMBL" id="CP000033">
    <property type="protein sequence ID" value="AAV43114.1"/>
    <property type="molecule type" value="Genomic_DNA"/>
</dbReference>
<feature type="transmembrane region" description="Helical" evidence="1">
    <location>
        <begin position="550"/>
        <end position="570"/>
    </location>
</feature>
<feature type="transmembrane region" description="Helical" evidence="1">
    <location>
        <begin position="278"/>
        <end position="296"/>
    </location>
</feature>
<feature type="transmembrane region" description="Helical" evidence="1">
    <location>
        <begin position="226"/>
        <end position="245"/>
    </location>
</feature>
<organism evidence="3">
    <name type="scientific">Lactobacillus acidophilus (strain ATCC 700396 / NCK56 / N2 / NCFM)</name>
    <dbReference type="NCBI Taxonomy" id="272621"/>
    <lineage>
        <taxon>Bacteria</taxon>
        <taxon>Bacillati</taxon>
        <taxon>Bacillota</taxon>
        <taxon>Bacilli</taxon>
        <taxon>Lactobacillales</taxon>
        <taxon>Lactobacillaceae</taxon>
        <taxon>Lactobacillus</taxon>
    </lineage>
</organism>
<feature type="transmembrane region" description="Helical" evidence="1">
    <location>
        <begin position="342"/>
        <end position="360"/>
    </location>
</feature>
<feature type="transmembrane region" description="Helical" evidence="1">
    <location>
        <begin position="372"/>
        <end position="389"/>
    </location>
</feature>
<dbReference type="eggNOG" id="COG4485">
    <property type="taxonomic scope" value="Bacteria"/>
</dbReference>
<dbReference type="STRING" id="272621.LBA1284"/>
<name>Q5FJL0_LACAC</name>
<feature type="transmembrane region" description="Helical" evidence="1">
    <location>
        <begin position="103"/>
        <end position="122"/>
    </location>
</feature>
<evidence type="ECO:0000313" key="2">
    <source>
        <dbReference type="EMBL" id="AAV43114.1"/>
    </source>
</evidence>
<dbReference type="AlphaFoldDB" id="Q5FJL0"/>
<keyword evidence="2" id="KW-0131">Cell cycle</keyword>